<protein>
    <submittedName>
        <fullName evidence="1">Uncharacterized protein</fullName>
    </submittedName>
</protein>
<dbReference type="InterPro" id="IPR049675">
    <property type="entry name" value="QatB"/>
</dbReference>
<accession>A0A4U1JL92</accession>
<name>A0A4U1JL92_RHOCA</name>
<sequence>MRSGTGGARGAARRMGASRSAGARLLGLVRNVESFGAATALQQFNLGSLASRPAAEVFTALLDFICPPGGALDEAIARQAMLDAISDFADAGMNDFGAMSDAERREFFLDFIIRSIEGRIITDMATRGMARSASVEAMEDMQEQLHDFVAGHTRGALAPLLDGPVHSDAEMMNTIDNIYEAGFELISLMGEAE</sequence>
<evidence type="ECO:0000313" key="2">
    <source>
        <dbReference type="Proteomes" id="UP000310597"/>
    </source>
</evidence>
<dbReference type="NCBIfam" id="NF041924">
    <property type="entry name" value="QatB"/>
    <property type="match status" value="1"/>
</dbReference>
<organism evidence="1 2">
    <name type="scientific">Rhodobacter capsulatus</name>
    <name type="common">Rhodopseudomonas capsulata</name>
    <dbReference type="NCBI Taxonomy" id="1061"/>
    <lineage>
        <taxon>Bacteria</taxon>
        <taxon>Pseudomonadati</taxon>
        <taxon>Pseudomonadota</taxon>
        <taxon>Alphaproteobacteria</taxon>
        <taxon>Rhodobacterales</taxon>
        <taxon>Rhodobacter group</taxon>
        <taxon>Rhodobacter</taxon>
    </lineage>
</organism>
<proteinExistence type="predicted"/>
<comment type="caution">
    <text evidence="1">The sequence shown here is derived from an EMBL/GenBank/DDBJ whole genome shotgun (WGS) entry which is preliminary data.</text>
</comment>
<dbReference type="OrthoDB" id="2024989at2"/>
<dbReference type="EMBL" id="SWJZ01000134">
    <property type="protein sequence ID" value="TKD13460.1"/>
    <property type="molecule type" value="Genomic_DNA"/>
</dbReference>
<evidence type="ECO:0000313" key="1">
    <source>
        <dbReference type="EMBL" id="TKD13460.1"/>
    </source>
</evidence>
<reference evidence="1 2" key="1">
    <citation type="submission" date="2019-04" db="EMBL/GenBank/DDBJ databases">
        <title>Draft Whole-Genome sequence of the purple photosynthetic bacterium Rhodobacter capsulatus SP108 with an indigenous class A beta-lactamase.</title>
        <authorList>
            <person name="Robertson S."/>
            <person name="Meyer T.E."/>
            <person name="Kyndt J.A."/>
        </authorList>
    </citation>
    <scope>NUCLEOTIDE SEQUENCE [LARGE SCALE GENOMIC DNA]</scope>
    <source>
        <strain evidence="1 2">SP108</strain>
    </source>
</reference>
<gene>
    <name evidence="1" type="ORF">FBT96_19555</name>
</gene>
<dbReference type="AlphaFoldDB" id="A0A4U1JL92"/>
<dbReference type="Proteomes" id="UP000310597">
    <property type="component" value="Unassembled WGS sequence"/>
</dbReference>